<keyword evidence="3" id="KW-1185">Reference proteome</keyword>
<protein>
    <recommendedName>
        <fullName evidence="4">Lipoprotein</fullName>
    </recommendedName>
</protein>
<dbReference type="PROSITE" id="PS51257">
    <property type="entry name" value="PROKAR_LIPOPROTEIN"/>
    <property type="match status" value="1"/>
</dbReference>
<gene>
    <name evidence="2" type="ORF">D5039_09555</name>
</gene>
<dbReference type="EMBL" id="QZCW01000002">
    <property type="protein sequence ID" value="MCW5321381.1"/>
    <property type="molecule type" value="Genomic_DNA"/>
</dbReference>
<feature type="signal peptide" evidence="1">
    <location>
        <begin position="1"/>
        <end position="22"/>
    </location>
</feature>
<evidence type="ECO:0000313" key="2">
    <source>
        <dbReference type="EMBL" id="MCW5321381.1"/>
    </source>
</evidence>
<proteinExistence type="predicted"/>
<accession>A0ABT3KSS7</accession>
<organism evidence="2 3">
    <name type="scientific">Verminephrobacter aporrectodeae subsp. tuberculatae</name>
    <dbReference type="NCBI Taxonomy" id="1110392"/>
    <lineage>
        <taxon>Bacteria</taxon>
        <taxon>Pseudomonadati</taxon>
        <taxon>Pseudomonadota</taxon>
        <taxon>Betaproteobacteria</taxon>
        <taxon>Burkholderiales</taxon>
        <taxon>Comamonadaceae</taxon>
        <taxon>Verminephrobacter</taxon>
    </lineage>
</organism>
<comment type="caution">
    <text evidence="2">The sequence shown here is derived from an EMBL/GenBank/DDBJ whole genome shotgun (WGS) entry which is preliminary data.</text>
</comment>
<evidence type="ECO:0000256" key="1">
    <source>
        <dbReference type="SAM" id="SignalP"/>
    </source>
</evidence>
<sequence length="198" mass="20133">MKPSPSPLILATLCAAALTACGGSGGGSDASTDTGASPTAPGDFRVAEYVGTWTGDTTVCKAGFPYSSKDKAYSYRMTSLMLAEKTVEVTYTAYTDAACMSKAGRVIEKYDASWSAGSAPGKTNVARVSLAFTGSSTGADGGSGLALNMMPDGKFISSTGKLLLDVDGTSLYGPAADAKMDADGFPMTLNTTSFATKQ</sequence>
<feature type="chain" id="PRO_5046861700" description="Lipoprotein" evidence="1">
    <location>
        <begin position="23"/>
        <end position="198"/>
    </location>
</feature>
<dbReference type="RefSeq" id="WP_265258533.1">
    <property type="nucleotide sequence ID" value="NZ_QZCV01000002.1"/>
</dbReference>
<keyword evidence="1" id="KW-0732">Signal</keyword>
<evidence type="ECO:0000313" key="3">
    <source>
        <dbReference type="Proteomes" id="UP001208935"/>
    </source>
</evidence>
<dbReference type="Proteomes" id="UP001208935">
    <property type="component" value="Unassembled WGS sequence"/>
</dbReference>
<evidence type="ECO:0008006" key="4">
    <source>
        <dbReference type="Google" id="ProtNLM"/>
    </source>
</evidence>
<reference evidence="3" key="1">
    <citation type="submission" date="2023-07" db="EMBL/GenBank/DDBJ databases">
        <title>Verminephrobacter genomes.</title>
        <authorList>
            <person name="Lund M.B."/>
        </authorList>
    </citation>
    <scope>NUCLEOTIDE SEQUENCE [LARGE SCALE GENOMIC DNA]</scope>
    <source>
        <strain evidence="3">AtM5-05</strain>
    </source>
</reference>
<name>A0ABT3KSS7_9BURK</name>